<evidence type="ECO:0000313" key="2">
    <source>
        <dbReference type="Proteomes" id="UP000676565"/>
    </source>
</evidence>
<dbReference type="PANTHER" id="PTHR43737">
    <property type="entry name" value="BLL7424 PROTEIN"/>
    <property type="match status" value="1"/>
</dbReference>
<keyword evidence="2" id="KW-1185">Reference proteome</keyword>
<evidence type="ECO:0000313" key="1">
    <source>
        <dbReference type="EMBL" id="MBP3955319.1"/>
    </source>
</evidence>
<gene>
    <name evidence="1" type="ORF">J8F10_08500</name>
</gene>
<protein>
    <submittedName>
        <fullName evidence="1">DUF1501 domain-containing protein</fullName>
    </submittedName>
</protein>
<reference evidence="1 2" key="1">
    <citation type="submission" date="2021-04" db="EMBL/GenBank/DDBJ databases">
        <authorList>
            <person name="Ivanova A."/>
        </authorList>
    </citation>
    <scope>NUCLEOTIDE SEQUENCE [LARGE SCALE GENOMIC DNA]</scope>
    <source>
        <strain evidence="1 2">G18</strain>
    </source>
</reference>
<name>A0ABS5BNL1_9BACT</name>
<dbReference type="PANTHER" id="PTHR43737:SF1">
    <property type="entry name" value="DUF1501 DOMAIN-CONTAINING PROTEIN"/>
    <property type="match status" value="1"/>
</dbReference>
<dbReference type="Proteomes" id="UP000676565">
    <property type="component" value="Unassembled WGS sequence"/>
</dbReference>
<accession>A0ABS5BNL1</accession>
<dbReference type="RefSeq" id="WP_210653403.1">
    <property type="nucleotide sequence ID" value="NZ_JAGKQQ010000001.1"/>
</dbReference>
<organism evidence="1 2">
    <name type="scientific">Gemmata palustris</name>
    <dbReference type="NCBI Taxonomy" id="2822762"/>
    <lineage>
        <taxon>Bacteria</taxon>
        <taxon>Pseudomonadati</taxon>
        <taxon>Planctomycetota</taxon>
        <taxon>Planctomycetia</taxon>
        <taxon>Gemmatales</taxon>
        <taxon>Gemmataceae</taxon>
        <taxon>Gemmata</taxon>
    </lineage>
</organism>
<dbReference type="PROSITE" id="PS51318">
    <property type="entry name" value="TAT"/>
    <property type="match status" value="1"/>
</dbReference>
<dbReference type="InterPro" id="IPR017850">
    <property type="entry name" value="Alkaline_phosphatase_core_sf"/>
</dbReference>
<dbReference type="Pfam" id="PF07394">
    <property type="entry name" value="DUF1501"/>
    <property type="match status" value="1"/>
</dbReference>
<comment type="caution">
    <text evidence="1">The sequence shown here is derived from an EMBL/GenBank/DDBJ whole genome shotgun (WGS) entry which is preliminary data.</text>
</comment>
<sequence>MSRSLHFNRRGFLRVGAAGALGLSLPDVLRAESRGTRKSKADGLILVWLGGGPATIDMWDLKPDAPEEFRGEFKPIDTAAQGVRVCEHLPKIAGAMKNCALVRSLHHSITDHGAGAAYLATGHPPAAALKHPSLGAIAAKLLPTQAGLPPYIALDGAAGFPGAAGFLGAANDPFTAGIGGRGTARVEGISLPTGFSAEQLADRNRLRGAFDTKFGALDRTELPAALDSFQQQAVDILGSDRVRKAFDLSLEKEAVRERFGPTVFGRSALTARRLLEAGARCVTVGLTGWDTHAGSFRTLRQQLLPELDRVLSALVTDLSDHGMLDRTVVYCVGEFGRTPRVNGSAGRDHWARSMSAFLAGGGVRGGTAYGTTDAHGLAPENDPCSPADVSATVMSLLGIEPAHELRTPSGRPISVFRDGKVIESLVG</sequence>
<dbReference type="Gene3D" id="3.40.720.10">
    <property type="entry name" value="Alkaline Phosphatase, subunit A"/>
    <property type="match status" value="1"/>
</dbReference>
<dbReference type="InterPro" id="IPR010869">
    <property type="entry name" value="DUF1501"/>
</dbReference>
<dbReference type="EMBL" id="JAGKQQ010000001">
    <property type="protein sequence ID" value="MBP3955319.1"/>
    <property type="molecule type" value="Genomic_DNA"/>
</dbReference>
<proteinExistence type="predicted"/>
<dbReference type="InterPro" id="IPR006311">
    <property type="entry name" value="TAT_signal"/>
</dbReference>
<dbReference type="SUPFAM" id="SSF53649">
    <property type="entry name" value="Alkaline phosphatase-like"/>
    <property type="match status" value="1"/>
</dbReference>